<dbReference type="AlphaFoldDB" id="A0AAQ3RWG6"/>
<evidence type="ECO:0000313" key="2">
    <source>
        <dbReference type="Proteomes" id="UP001374535"/>
    </source>
</evidence>
<dbReference type="EMBL" id="CP144695">
    <property type="protein sequence ID" value="WVZ07159.1"/>
    <property type="molecule type" value="Genomic_DNA"/>
</dbReference>
<evidence type="ECO:0000313" key="1">
    <source>
        <dbReference type="EMBL" id="WVZ07159.1"/>
    </source>
</evidence>
<sequence>MPVPTFQGVISKTSIQFPPLMKNFNNKAYLRTLLFAFDCKCNAALSALLSNFMCNVYNDYASSLISKDFLPYFADRVGFRSKLISFDLRMLLTSYVRGNLLANVLLCLMHWNRWSPPLCIMHSSRISFLFVF</sequence>
<name>A0AAQ3RWG6_VIGMU</name>
<organism evidence="1 2">
    <name type="scientific">Vigna mungo</name>
    <name type="common">Black gram</name>
    <name type="synonym">Phaseolus mungo</name>
    <dbReference type="NCBI Taxonomy" id="3915"/>
    <lineage>
        <taxon>Eukaryota</taxon>
        <taxon>Viridiplantae</taxon>
        <taxon>Streptophyta</taxon>
        <taxon>Embryophyta</taxon>
        <taxon>Tracheophyta</taxon>
        <taxon>Spermatophyta</taxon>
        <taxon>Magnoliopsida</taxon>
        <taxon>eudicotyledons</taxon>
        <taxon>Gunneridae</taxon>
        <taxon>Pentapetalae</taxon>
        <taxon>rosids</taxon>
        <taxon>fabids</taxon>
        <taxon>Fabales</taxon>
        <taxon>Fabaceae</taxon>
        <taxon>Papilionoideae</taxon>
        <taxon>50 kb inversion clade</taxon>
        <taxon>NPAAA clade</taxon>
        <taxon>indigoferoid/millettioid clade</taxon>
        <taxon>Phaseoleae</taxon>
        <taxon>Vigna</taxon>
    </lineage>
</organism>
<gene>
    <name evidence="1" type="ORF">V8G54_020505</name>
</gene>
<accession>A0AAQ3RWG6</accession>
<reference evidence="1 2" key="1">
    <citation type="journal article" date="2023" name="Life. Sci Alliance">
        <title>Evolutionary insights into 3D genome organization and epigenetic landscape of Vigna mungo.</title>
        <authorList>
            <person name="Junaid A."/>
            <person name="Singh B."/>
            <person name="Bhatia S."/>
        </authorList>
    </citation>
    <scope>NUCLEOTIDE SEQUENCE [LARGE SCALE GENOMIC DNA]</scope>
    <source>
        <strain evidence="1">Urdbean</strain>
    </source>
</reference>
<dbReference type="Proteomes" id="UP001374535">
    <property type="component" value="Chromosome 6"/>
</dbReference>
<proteinExistence type="predicted"/>
<protein>
    <submittedName>
        <fullName evidence="1">Uncharacterized protein</fullName>
    </submittedName>
</protein>
<keyword evidence="2" id="KW-1185">Reference proteome</keyword>